<dbReference type="InterPro" id="IPR050490">
    <property type="entry name" value="Bact_solute-bd_prot1"/>
</dbReference>
<evidence type="ECO:0000256" key="3">
    <source>
        <dbReference type="ARBA" id="ARBA00023136"/>
    </source>
</evidence>
<accession>A0AAW5BTM5</accession>
<dbReference type="PANTHER" id="PTHR43649:SF33">
    <property type="entry name" value="POLYGALACTURONAN_RHAMNOGALACTURONAN-BINDING PROTEIN YTCQ"/>
    <property type="match status" value="1"/>
</dbReference>
<organism evidence="8 9">
    <name type="scientific">Enterocloster aldenensis</name>
    <dbReference type="NCBI Taxonomy" id="358742"/>
    <lineage>
        <taxon>Bacteria</taxon>
        <taxon>Bacillati</taxon>
        <taxon>Bacillota</taxon>
        <taxon>Clostridia</taxon>
        <taxon>Lachnospirales</taxon>
        <taxon>Lachnospiraceae</taxon>
        <taxon>Enterocloster</taxon>
    </lineage>
</organism>
<evidence type="ECO:0000256" key="4">
    <source>
        <dbReference type="ARBA" id="ARBA00023139"/>
    </source>
</evidence>
<reference evidence="8" key="1">
    <citation type="submission" date="2022-01" db="EMBL/GenBank/DDBJ databases">
        <title>Collection of gut derived symbiotic bacterial strains cultured from healthy donors.</title>
        <authorList>
            <person name="Lin H."/>
            <person name="Kohout C."/>
            <person name="Waligurski E."/>
            <person name="Pamer E.G."/>
        </authorList>
    </citation>
    <scope>NUCLEOTIDE SEQUENCE</scope>
    <source>
        <strain evidence="8">DFI.6.55</strain>
    </source>
</reference>
<dbReference type="PROSITE" id="PS51257">
    <property type="entry name" value="PROKAR_LIPOPROTEIN"/>
    <property type="match status" value="1"/>
</dbReference>
<evidence type="ECO:0000256" key="7">
    <source>
        <dbReference type="SAM" id="SignalP"/>
    </source>
</evidence>
<dbReference type="AlphaFoldDB" id="A0AAW5BTM5"/>
<gene>
    <name evidence="8" type="ORF">L0N08_07870</name>
</gene>
<keyword evidence="1" id="KW-1003">Cell membrane</keyword>
<keyword evidence="5" id="KW-0449">Lipoprotein</keyword>
<evidence type="ECO:0000256" key="1">
    <source>
        <dbReference type="ARBA" id="ARBA00022475"/>
    </source>
</evidence>
<evidence type="ECO:0000256" key="5">
    <source>
        <dbReference type="ARBA" id="ARBA00023288"/>
    </source>
</evidence>
<sequence>MRKRLLSMLLCGALVSTSLMGCGSKTNTTAPAPAANAKTEAGATEAPAPQTAEPAGGGTTGTNTFVDGGTEMALWTFQELHVNFYTEMADKWNESHPDKPINLTVTTGESSAVHTKLLVALQSGTGAPDIADIEIGRYATFLKDNYLLPINDVVEPYKDDIVMSRVNMYGDSQGNQYGIDFHLGASVCYYNMDIMDAAGVDPGTIETWDDYYNAGLTVLEKTGKPMCAVELSDLFLPQLLLLEKGVQYVTEDGQPNIDTPEHAEAITFIRKMINAGICEVAPGGKFHCEEWYGHLNNAGVASIAMPLWYMGRFTDYCPDLNGKIAIYKIPVWNKGDTRCVLQGGTGTSVTNQSANQDLAKEFLAYAKLSEEGNRYIWEKLGFDPIRTSLWDDEALTHDQNNKFIQYFNTNPFDVLNEIRDEYGIDLTAPNISGAYANVRSILGTTTYTNAFELSLDEDVNQLLENEQASVIYDE</sequence>
<feature type="region of interest" description="Disordered" evidence="6">
    <location>
        <begin position="29"/>
        <end position="63"/>
    </location>
</feature>
<feature type="compositionally biased region" description="Low complexity" evidence="6">
    <location>
        <begin position="29"/>
        <end position="54"/>
    </location>
</feature>
<comment type="caution">
    <text evidence="8">The sequence shown here is derived from an EMBL/GenBank/DDBJ whole genome shotgun (WGS) entry which is preliminary data.</text>
</comment>
<dbReference type="PANTHER" id="PTHR43649">
    <property type="entry name" value="ARABINOSE-BINDING PROTEIN-RELATED"/>
    <property type="match status" value="1"/>
</dbReference>
<keyword evidence="4" id="KW-0564">Palmitate</keyword>
<dbReference type="RefSeq" id="WP_235985688.1">
    <property type="nucleotide sequence ID" value="NZ_JAAITT010000015.1"/>
</dbReference>
<dbReference type="Pfam" id="PF01547">
    <property type="entry name" value="SBP_bac_1"/>
    <property type="match status" value="1"/>
</dbReference>
<feature type="chain" id="PRO_5043588179" evidence="7">
    <location>
        <begin position="22"/>
        <end position="474"/>
    </location>
</feature>
<keyword evidence="3" id="KW-0472">Membrane</keyword>
<evidence type="ECO:0000256" key="6">
    <source>
        <dbReference type="SAM" id="MobiDB-lite"/>
    </source>
</evidence>
<dbReference type="Proteomes" id="UP001299608">
    <property type="component" value="Unassembled WGS sequence"/>
</dbReference>
<evidence type="ECO:0000313" key="9">
    <source>
        <dbReference type="Proteomes" id="UP001299608"/>
    </source>
</evidence>
<protein>
    <submittedName>
        <fullName evidence="8">Extracellular solute-binding protein</fullName>
    </submittedName>
</protein>
<name>A0AAW5BTM5_9FIRM</name>
<evidence type="ECO:0000256" key="2">
    <source>
        <dbReference type="ARBA" id="ARBA00022729"/>
    </source>
</evidence>
<feature type="signal peptide" evidence="7">
    <location>
        <begin position="1"/>
        <end position="21"/>
    </location>
</feature>
<proteinExistence type="predicted"/>
<evidence type="ECO:0000313" key="8">
    <source>
        <dbReference type="EMBL" id="MCG4745322.1"/>
    </source>
</evidence>
<dbReference type="InterPro" id="IPR006059">
    <property type="entry name" value="SBP"/>
</dbReference>
<dbReference type="EMBL" id="JAKNGE010000008">
    <property type="protein sequence ID" value="MCG4745322.1"/>
    <property type="molecule type" value="Genomic_DNA"/>
</dbReference>
<dbReference type="SUPFAM" id="SSF53850">
    <property type="entry name" value="Periplasmic binding protein-like II"/>
    <property type="match status" value="1"/>
</dbReference>
<keyword evidence="2 7" id="KW-0732">Signal</keyword>
<dbReference type="Gene3D" id="3.40.190.10">
    <property type="entry name" value="Periplasmic binding protein-like II"/>
    <property type="match status" value="1"/>
</dbReference>